<organism evidence="2 3">
    <name type="scientific">Maritimibacter dapengensis</name>
    <dbReference type="NCBI Taxonomy" id="2836868"/>
    <lineage>
        <taxon>Bacteria</taxon>
        <taxon>Pseudomonadati</taxon>
        <taxon>Pseudomonadota</taxon>
        <taxon>Alphaproteobacteria</taxon>
        <taxon>Rhodobacterales</taxon>
        <taxon>Roseobacteraceae</taxon>
        <taxon>Maritimibacter</taxon>
    </lineage>
</organism>
<sequence>MPDIIARAEAREKVIGVCDVVREGDWDRLADYAHPGGVLHITDTVYLNGFENLGQFFDYYLEYYDLDYTNMEVTTDGREAAAEITLKITYKKDKPGMPRSVGQTTELPLAVFLVFSGDRISHGRLTFSLDEWMKAFLEEPRPAEGHLL</sequence>
<comment type="caution">
    <text evidence="2">The sequence shown here is derived from an EMBL/GenBank/DDBJ whole genome shotgun (WGS) entry which is preliminary data.</text>
</comment>
<evidence type="ECO:0000313" key="3">
    <source>
        <dbReference type="Proteomes" id="UP000756530"/>
    </source>
</evidence>
<name>A0ABS6T130_9RHOB</name>
<dbReference type="RefSeq" id="WP_218392104.1">
    <property type="nucleotide sequence ID" value="NZ_JAHUZE010000002.1"/>
</dbReference>
<accession>A0ABS6T130</accession>
<reference evidence="2 3" key="1">
    <citation type="submission" date="2021-05" db="EMBL/GenBank/DDBJ databases">
        <title>Culturable bacteria isolated from Daya Bay.</title>
        <authorList>
            <person name="Zheng W."/>
            <person name="Yu S."/>
            <person name="Huang Y."/>
        </authorList>
    </citation>
    <scope>NUCLEOTIDE SEQUENCE [LARGE SCALE GENOMIC DNA]</scope>
    <source>
        <strain evidence="2 3">DP4N28-5</strain>
    </source>
</reference>
<evidence type="ECO:0000313" key="2">
    <source>
        <dbReference type="EMBL" id="MBV7378936.1"/>
    </source>
</evidence>
<proteinExistence type="predicted"/>
<gene>
    <name evidence="2" type="ORF">KJP28_08350</name>
</gene>
<dbReference type="Pfam" id="PF12680">
    <property type="entry name" value="SnoaL_2"/>
    <property type="match status" value="1"/>
</dbReference>
<dbReference type="EMBL" id="JAHUZE010000002">
    <property type="protein sequence ID" value="MBV7378936.1"/>
    <property type="molecule type" value="Genomic_DNA"/>
</dbReference>
<dbReference type="InterPro" id="IPR037401">
    <property type="entry name" value="SnoaL-like"/>
</dbReference>
<keyword evidence="3" id="KW-1185">Reference proteome</keyword>
<evidence type="ECO:0000259" key="1">
    <source>
        <dbReference type="Pfam" id="PF12680"/>
    </source>
</evidence>
<protein>
    <submittedName>
        <fullName evidence="2">Nuclear transport factor 2 family protein</fullName>
    </submittedName>
</protein>
<feature type="domain" description="SnoaL-like" evidence="1">
    <location>
        <begin position="18"/>
        <end position="121"/>
    </location>
</feature>
<dbReference type="Proteomes" id="UP000756530">
    <property type="component" value="Unassembled WGS sequence"/>
</dbReference>